<dbReference type="Proteomes" id="UP001477672">
    <property type="component" value="Unassembled WGS sequence"/>
</dbReference>
<comment type="caution">
    <text evidence="1">The sequence shown here is derived from an EMBL/GenBank/DDBJ whole genome shotgun (WGS) entry which is preliminary data.</text>
</comment>
<dbReference type="EMBL" id="JBBMFA010000047">
    <property type="protein sequence ID" value="MEQ2519298.1"/>
    <property type="molecule type" value="Genomic_DNA"/>
</dbReference>
<reference evidence="1 2" key="1">
    <citation type="submission" date="2024-03" db="EMBL/GenBank/DDBJ databases">
        <title>Human intestinal bacterial collection.</title>
        <authorList>
            <person name="Pauvert C."/>
            <person name="Hitch T.C.A."/>
            <person name="Clavel T."/>
        </authorList>
    </citation>
    <scope>NUCLEOTIDE SEQUENCE [LARGE SCALE GENOMIC DNA]</scope>
    <source>
        <strain evidence="1 2">CLA-JM-H11</strain>
    </source>
</reference>
<dbReference type="InterPro" id="IPR025051">
    <property type="entry name" value="DUF3990"/>
</dbReference>
<gene>
    <name evidence="1" type="ORF">WMO24_02425</name>
</gene>
<organism evidence="1 2">
    <name type="scientific">Ruthenibacterium intestinale</name>
    <dbReference type="NCBI Taxonomy" id="3133163"/>
    <lineage>
        <taxon>Bacteria</taxon>
        <taxon>Bacillati</taxon>
        <taxon>Bacillota</taxon>
        <taxon>Clostridia</taxon>
        <taxon>Eubacteriales</taxon>
        <taxon>Oscillospiraceae</taxon>
        <taxon>Ruthenibacterium</taxon>
    </lineage>
</organism>
<dbReference type="Pfam" id="PF13151">
    <property type="entry name" value="DUF3990"/>
    <property type="match status" value="1"/>
</dbReference>
<proteinExistence type="predicted"/>
<sequence length="157" mass="18173">MILYHGSFLEVAKPDLLHSRPNVDFGLGFYTTPLYEQAEKWCGKFKRRGKAGIVSRYILDEEAFHQLKVLNFDSYSEAWLDFILVCRSGKDKSDYDIVMGGVANDRVFNTVELYFDGLIDKAEAIERLRYEKPNMQVCLRTERALNGYLHFEGSELV</sequence>
<protein>
    <submittedName>
        <fullName evidence="1">DUF3990 domain-containing protein</fullName>
    </submittedName>
</protein>
<evidence type="ECO:0000313" key="1">
    <source>
        <dbReference type="EMBL" id="MEQ2519298.1"/>
    </source>
</evidence>
<evidence type="ECO:0000313" key="2">
    <source>
        <dbReference type="Proteomes" id="UP001477672"/>
    </source>
</evidence>
<accession>A0ABV1GCQ6</accession>
<name>A0ABV1GCQ6_9FIRM</name>
<keyword evidence="2" id="KW-1185">Reference proteome</keyword>
<dbReference type="RefSeq" id="WP_349214662.1">
    <property type="nucleotide sequence ID" value="NZ_JBBMFA010000047.1"/>
</dbReference>